<keyword evidence="2" id="KW-0547">Nucleotide-binding</keyword>
<dbReference type="Pfam" id="PF00005">
    <property type="entry name" value="ABC_tran"/>
    <property type="match status" value="1"/>
</dbReference>
<evidence type="ECO:0000256" key="3">
    <source>
        <dbReference type="ARBA" id="ARBA00022840"/>
    </source>
</evidence>
<sequence length="243" mass="27256">MSVKVKNVSKAFGDMAIINDVNFEIASEQIVAIIGPSGCGKSTLLRLLADLETLDSGSVDIDDNLGASRSFVFQDPLLLDWRRLEDNILLPLEITPLASHNQEERLANVLKLTKLSEHRKKFPHELSGGMRMRASLARALITQPQLIFLDEPFGALDEMTRESLNLEIQEIHHKSPSTIILVTHNLNEAVFMSDKVLVMNQKGQISKEISIEKSHPRTSDFFQEAEFHQKLNELRSALQGCES</sequence>
<dbReference type="STRING" id="313628.LNTAR_00735"/>
<dbReference type="PROSITE" id="PS50893">
    <property type="entry name" value="ABC_TRANSPORTER_2"/>
    <property type="match status" value="1"/>
</dbReference>
<name>A6DKI4_9BACT</name>
<evidence type="ECO:0000313" key="5">
    <source>
        <dbReference type="EMBL" id="EDM27882.1"/>
    </source>
</evidence>
<reference evidence="5 6" key="1">
    <citation type="journal article" date="2010" name="J. Bacteriol.">
        <title>Genome sequence of Lentisphaera araneosa HTCC2155T, the type species of the order Lentisphaerales in the phylum Lentisphaerae.</title>
        <authorList>
            <person name="Thrash J.C."/>
            <person name="Cho J.C."/>
            <person name="Vergin K.L."/>
            <person name="Morris R.M."/>
            <person name="Giovannoni S.J."/>
        </authorList>
    </citation>
    <scope>NUCLEOTIDE SEQUENCE [LARGE SCALE GENOMIC DNA]</scope>
    <source>
        <strain evidence="5 6">HTCC2155</strain>
    </source>
</reference>
<dbReference type="RefSeq" id="WP_007278396.1">
    <property type="nucleotide sequence ID" value="NZ_ABCK01000007.1"/>
</dbReference>
<dbReference type="InterPro" id="IPR017871">
    <property type="entry name" value="ABC_transporter-like_CS"/>
</dbReference>
<dbReference type="SUPFAM" id="SSF52540">
    <property type="entry name" value="P-loop containing nucleoside triphosphate hydrolases"/>
    <property type="match status" value="1"/>
</dbReference>
<dbReference type="PANTHER" id="PTHR42788:SF20">
    <property type="entry name" value="ABC TRANSPORTER ATP-BINDING PROTEIN"/>
    <property type="match status" value="1"/>
</dbReference>
<organism evidence="5 6">
    <name type="scientific">Lentisphaera araneosa HTCC2155</name>
    <dbReference type="NCBI Taxonomy" id="313628"/>
    <lineage>
        <taxon>Bacteria</taxon>
        <taxon>Pseudomonadati</taxon>
        <taxon>Lentisphaerota</taxon>
        <taxon>Lentisphaeria</taxon>
        <taxon>Lentisphaerales</taxon>
        <taxon>Lentisphaeraceae</taxon>
        <taxon>Lentisphaera</taxon>
    </lineage>
</organism>
<dbReference type="InterPro" id="IPR050166">
    <property type="entry name" value="ABC_transporter_ATP-bind"/>
</dbReference>
<dbReference type="InterPro" id="IPR027417">
    <property type="entry name" value="P-loop_NTPase"/>
</dbReference>
<proteinExistence type="predicted"/>
<evidence type="ECO:0000259" key="4">
    <source>
        <dbReference type="PROSITE" id="PS50893"/>
    </source>
</evidence>
<feature type="domain" description="ABC transporter" evidence="4">
    <location>
        <begin position="3"/>
        <end position="227"/>
    </location>
</feature>
<dbReference type="Gene3D" id="3.40.50.300">
    <property type="entry name" value="P-loop containing nucleotide triphosphate hydrolases"/>
    <property type="match status" value="1"/>
</dbReference>
<keyword evidence="1" id="KW-0813">Transport</keyword>
<keyword evidence="3" id="KW-0067">ATP-binding</keyword>
<dbReference type="EMBL" id="ABCK01000007">
    <property type="protein sequence ID" value="EDM27882.1"/>
    <property type="molecule type" value="Genomic_DNA"/>
</dbReference>
<evidence type="ECO:0000313" key="6">
    <source>
        <dbReference type="Proteomes" id="UP000004947"/>
    </source>
</evidence>
<dbReference type="GO" id="GO:0016887">
    <property type="term" value="F:ATP hydrolysis activity"/>
    <property type="evidence" value="ECO:0007669"/>
    <property type="project" value="InterPro"/>
</dbReference>
<dbReference type="SMART" id="SM00382">
    <property type="entry name" value="AAA"/>
    <property type="match status" value="1"/>
</dbReference>
<comment type="caution">
    <text evidence="5">The sequence shown here is derived from an EMBL/GenBank/DDBJ whole genome shotgun (WGS) entry which is preliminary data.</text>
</comment>
<evidence type="ECO:0000256" key="1">
    <source>
        <dbReference type="ARBA" id="ARBA00022448"/>
    </source>
</evidence>
<keyword evidence="6" id="KW-1185">Reference proteome</keyword>
<dbReference type="PANTHER" id="PTHR42788">
    <property type="entry name" value="TAURINE IMPORT ATP-BINDING PROTEIN-RELATED"/>
    <property type="match status" value="1"/>
</dbReference>
<dbReference type="OrthoDB" id="9802264at2"/>
<dbReference type="InterPro" id="IPR003593">
    <property type="entry name" value="AAA+_ATPase"/>
</dbReference>
<dbReference type="GO" id="GO:0005524">
    <property type="term" value="F:ATP binding"/>
    <property type="evidence" value="ECO:0007669"/>
    <property type="project" value="UniProtKB-KW"/>
</dbReference>
<dbReference type="eggNOG" id="COG1116">
    <property type="taxonomic scope" value="Bacteria"/>
</dbReference>
<accession>A6DKI4</accession>
<dbReference type="AlphaFoldDB" id="A6DKI4"/>
<protein>
    <submittedName>
        <fullName evidence="5">ABC transporter related protein</fullName>
    </submittedName>
</protein>
<dbReference type="PROSITE" id="PS00211">
    <property type="entry name" value="ABC_TRANSPORTER_1"/>
    <property type="match status" value="1"/>
</dbReference>
<evidence type="ECO:0000256" key="2">
    <source>
        <dbReference type="ARBA" id="ARBA00022741"/>
    </source>
</evidence>
<dbReference type="Proteomes" id="UP000004947">
    <property type="component" value="Unassembled WGS sequence"/>
</dbReference>
<dbReference type="InterPro" id="IPR003439">
    <property type="entry name" value="ABC_transporter-like_ATP-bd"/>
</dbReference>
<gene>
    <name evidence="5" type="ORF">LNTAR_00735</name>
</gene>